<evidence type="ECO:0000313" key="4">
    <source>
        <dbReference type="EMBL" id="PWN88324.1"/>
    </source>
</evidence>
<gene>
    <name evidence="4" type="ORF">FA10DRAFT_268524</name>
</gene>
<sequence length="272" mass="29975">MSTSKKFSNDQIPDLSGKVALVTGGNGGIGLETVRQLALHGAKVYMASRTQSKAEDAIKALKSEHKTIGEMEFISLDLNSIDAGIKCAEEFAQRESRLDILICNAGVMAVDYKLTEDGIEQQFQSNHLTHFVLFQKLVPQLEQAARSSGHPSRVIQLSSVAHKFITYNPFLSPDFTSKQAVNRKMGLSELGKYMRYSQSKLAALLTAREINRRYPRDLIRASAVHPGFVASNLYKNTPLAPFAPYLFISSADGALASLYCATSPEIEQKNSW</sequence>
<accession>A0A316YHK1</accession>
<dbReference type="AlphaFoldDB" id="A0A316YHK1"/>
<dbReference type="PANTHER" id="PTHR24320">
    <property type="entry name" value="RETINOL DEHYDROGENASE"/>
    <property type="match status" value="1"/>
</dbReference>
<comment type="similarity">
    <text evidence="1">Belongs to the short-chain dehydrogenases/reductases (SDR) family.</text>
</comment>
<dbReference type="RefSeq" id="XP_025375522.1">
    <property type="nucleotide sequence ID" value="XM_025522370.1"/>
</dbReference>
<dbReference type="Gene3D" id="3.40.50.720">
    <property type="entry name" value="NAD(P)-binding Rossmann-like Domain"/>
    <property type="match status" value="1"/>
</dbReference>
<evidence type="ECO:0000313" key="5">
    <source>
        <dbReference type="Proteomes" id="UP000245768"/>
    </source>
</evidence>
<evidence type="ECO:0000256" key="3">
    <source>
        <dbReference type="ARBA" id="ARBA00023002"/>
    </source>
</evidence>
<dbReference type="SUPFAM" id="SSF51735">
    <property type="entry name" value="NAD(P)-binding Rossmann-fold domains"/>
    <property type="match status" value="1"/>
</dbReference>
<dbReference type="InParanoid" id="A0A316YHK1"/>
<name>A0A316YHK1_9BASI</name>
<keyword evidence="5" id="KW-1185">Reference proteome</keyword>
<dbReference type="GO" id="GO:0016491">
    <property type="term" value="F:oxidoreductase activity"/>
    <property type="evidence" value="ECO:0007669"/>
    <property type="project" value="UniProtKB-KW"/>
</dbReference>
<dbReference type="InterPro" id="IPR002347">
    <property type="entry name" value="SDR_fam"/>
</dbReference>
<evidence type="ECO:0000256" key="1">
    <source>
        <dbReference type="ARBA" id="ARBA00006484"/>
    </source>
</evidence>
<dbReference type="Pfam" id="PF00106">
    <property type="entry name" value="adh_short"/>
    <property type="match status" value="1"/>
</dbReference>
<dbReference type="PRINTS" id="PR00081">
    <property type="entry name" value="GDHRDH"/>
</dbReference>
<dbReference type="PANTHER" id="PTHR24320:SF282">
    <property type="entry name" value="WW DOMAIN-CONTAINING OXIDOREDUCTASE"/>
    <property type="match status" value="1"/>
</dbReference>
<dbReference type="OrthoDB" id="191139at2759"/>
<dbReference type="EMBL" id="KZ819638">
    <property type="protein sequence ID" value="PWN88324.1"/>
    <property type="molecule type" value="Genomic_DNA"/>
</dbReference>
<keyword evidence="3" id="KW-0560">Oxidoreductase</keyword>
<organism evidence="4 5">
    <name type="scientific">Acaromyces ingoldii</name>
    <dbReference type="NCBI Taxonomy" id="215250"/>
    <lineage>
        <taxon>Eukaryota</taxon>
        <taxon>Fungi</taxon>
        <taxon>Dikarya</taxon>
        <taxon>Basidiomycota</taxon>
        <taxon>Ustilaginomycotina</taxon>
        <taxon>Exobasidiomycetes</taxon>
        <taxon>Exobasidiales</taxon>
        <taxon>Cryptobasidiaceae</taxon>
        <taxon>Acaromyces</taxon>
    </lineage>
</organism>
<reference evidence="4 5" key="1">
    <citation type="journal article" date="2018" name="Mol. Biol. Evol.">
        <title>Broad Genomic Sampling Reveals a Smut Pathogenic Ancestry of the Fungal Clade Ustilaginomycotina.</title>
        <authorList>
            <person name="Kijpornyongpan T."/>
            <person name="Mondo S.J."/>
            <person name="Barry K."/>
            <person name="Sandor L."/>
            <person name="Lee J."/>
            <person name="Lipzen A."/>
            <person name="Pangilinan J."/>
            <person name="LaButti K."/>
            <person name="Hainaut M."/>
            <person name="Henrissat B."/>
            <person name="Grigoriev I.V."/>
            <person name="Spatafora J.W."/>
            <person name="Aime M.C."/>
        </authorList>
    </citation>
    <scope>NUCLEOTIDE SEQUENCE [LARGE SCALE GENOMIC DNA]</scope>
    <source>
        <strain evidence="4 5">MCA 4198</strain>
    </source>
</reference>
<protein>
    <submittedName>
        <fullName evidence="4">NAD(P)-binding protein</fullName>
    </submittedName>
</protein>
<proteinExistence type="inferred from homology"/>
<keyword evidence="2" id="KW-0521">NADP</keyword>
<dbReference type="Proteomes" id="UP000245768">
    <property type="component" value="Unassembled WGS sequence"/>
</dbReference>
<dbReference type="STRING" id="215250.A0A316YHK1"/>
<dbReference type="InterPro" id="IPR036291">
    <property type="entry name" value="NAD(P)-bd_dom_sf"/>
</dbReference>
<evidence type="ECO:0000256" key="2">
    <source>
        <dbReference type="ARBA" id="ARBA00022857"/>
    </source>
</evidence>
<dbReference type="GeneID" id="37044286"/>